<dbReference type="Gene3D" id="1.10.443.10">
    <property type="entry name" value="Intergrase catalytic core"/>
    <property type="match status" value="1"/>
</dbReference>
<dbReference type="GO" id="GO:0006310">
    <property type="term" value="P:DNA recombination"/>
    <property type="evidence" value="ECO:0007669"/>
    <property type="project" value="UniProtKB-KW"/>
</dbReference>
<dbReference type="GO" id="GO:0003677">
    <property type="term" value="F:DNA binding"/>
    <property type="evidence" value="ECO:0007669"/>
    <property type="project" value="UniProtKB-UniRule"/>
</dbReference>
<protein>
    <submittedName>
        <fullName evidence="5">Integrase</fullName>
    </submittedName>
</protein>
<evidence type="ECO:0000259" key="4">
    <source>
        <dbReference type="PROSITE" id="PS51900"/>
    </source>
</evidence>
<dbReference type="GO" id="GO:0015074">
    <property type="term" value="P:DNA integration"/>
    <property type="evidence" value="ECO:0007669"/>
    <property type="project" value="InterPro"/>
</dbReference>
<dbReference type="EMBL" id="MLHV01000042">
    <property type="protein sequence ID" value="OHT88347.1"/>
    <property type="molecule type" value="Genomic_DNA"/>
</dbReference>
<evidence type="ECO:0000313" key="5">
    <source>
        <dbReference type="EMBL" id="OHT88347.1"/>
    </source>
</evidence>
<feature type="domain" description="Core-binding (CB)" evidence="4">
    <location>
        <begin position="257"/>
        <end position="347"/>
    </location>
</feature>
<dbReference type="InterPro" id="IPR013762">
    <property type="entry name" value="Integrase-like_cat_sf"/>
</dbReference>
<dbReference type="InterPro" id="IPR011010">
    <property type="entry name" value="DNA_brk_join_enz"/>
</dbReference>
<evidence type="ECO:0000256" key="3">
    <source>
        <dbReference type="PROSITE-ProRule" id="PRU01248"/>
    </source>
</evidence>
<dbReference type="Proteomes" id="UP000179636">
    <property type="component" value="Unassembled WGS sequence"/>
</dbReference>
<dbReference type="AlphaFoldDB" id="A0A1S1JRI8"/>
<evidence type="ECO:0000256" key="1">
    <source>
        <dbReference type="ARBA" id="ARBA00023125"/>
    </source>
</evidence>
<name>A0A1S1JRI8_9MYCO</name>
<accession>A0A1S1JRI8</accession>
<keyword evidence="6" id="KW-1185">Reference proteome</keyword>
<dbReference type="InterPro" id="IPR044068">
    <property type="entry name" value="CB"/>
</dbReference>
<proteinExistence type="predicted"/>
<dbReference type="InterPro" id="IPR010998">
    <property type="entry name" value="Integrase_recombinase_N"/>
</dbReference>
<dbReference type="SUPFAM" id="SSF56349">
    <property type="entry name" value="DNA breaking-rejoining enzymes"/>
    <property type="match status" value="1"/>
</dbReference>
<evidence type="ECO:0000313" key="6">
    <source>
        <dbReference type="Proteomes" id="UP000179636"/>
    </source>
</evidence>
<gene>
    <name evidence="5" type="ORF">BKG61_27815</name>
</gene>
<keyword evidence="2" id="KW-0233">DNA recombination</keyword>
<reference evidence="5 6" key="1">
    <citation type="submission" date="2016-10" db="EMBL/GenBank/DDBJ databases">
        <title>Evaluation of Human, Animal and Environmental Mycobacterium chelonae Isolates by Core Genome Phylogenomic Analysis, Targeted Gene Comparison, and Anti-microbial Susceptibility Patterns: A Tale of Mistaken Identities.</title>
        <authorList>
            <person name="Fogelson S.B."/>
            <person name="Camus A.C."/>
            <person name="Lorenz W."/>
            <person name="Vasireddy R."/>
            <person name="Vasireddy S."/>
            <person name="Smith T."/>
            <person name="Brown-Elliott B.A."/>
            <person name="Wallace R.J.Jr."/>
            <person name="Hasan N.A."/>
            <person name="Reischl U."/>
            <person name="Sanchez S."/>
        </authorList>
    </citation>
    <scope>NUCLEOTIDE SEQUENCE [LARGE SCALE GENOMIC DNA]</scope>
    <source>
        <strain evidence="5 6">24999</strain>
    </source>
</reference>
<dbReference type="Gene3D" id="1.10.150.130">
    <property type="match status" value="1"/>
</dbReference>
<comment type="caution">
    <text evidence="5">The sequence shown here is derived from an EMBL/GenBank/DDBJ whole genome shotgun (WGS) entry which is preliminary data.</text>
</comment>
<keyword evidence="1 3" id="KW-0238">DNA-binding</keyword>
<sequence length="539" mass="59876">MGKRQRDCVICAAPVGIIGRDLCCRCTARHKENLAKQPCPQCGVERVLTAAGSCIACSRRCTECGHKVRSPDVALCKTCRRRAETLADLQPCPRCGKPGHLRDSTGWCGTCSRPRPSKDPPRICSACGELRRHSGRGMCSRCLQRDPSRPFIAGDHLADRLSDPPEWLPGFVVHLAGAYSPSRATTLLTELGRLLADEHSNHPQSVLQRARRSGRSMGALARTLQDFFTEHGLALPTDHAERLAAGRRERRIAAVPPTLQQAVRDYESHLLRCRSRARRAGTLPRSDHTIESALSTIRDLAVFINTVRSKEDWATIGISDVEAFLATSPTNQPRNLTVLRQFFRFARRRHTILIDPTNGLKRQQNKGFRGRTLTRQQQRELFKRWTIDPDVHPHEALVGFLALLHGASSQEVRLLQCDDIDDERRTIRLGARPHPVPLDPATWAAVQRCLTHRGLWLTANPHVLVTKGTKAGRAAASTAYLSHVLDPCGYSPRMIRNTRLVDLVNTMDAKLAAAALGLTPEATMIYLADSVDRSRLATE</sequence>
<organism evidence="5 6">
    <name type="scientific">Mycobacterium syngnathidarum</name>
    <dbReference type="NCBI Taxonomy" id="1908205"/>
    <lineage>
        <taxon>Bacteria</taxon>
        <taxon>Bacillati</taxon>
        <taxon>Actinomycetota</taxon>
        <taxon>Actinomycetes</taxon>
        <taxon>Mycobacteriales</taxon>
        <taxon>Mycobacteriaceae</taxon>
        <taxon>Mycobacterium</taxon>
    </lineage>
</organism>
<dbReference type="PROSITE" id="PS51900">
    <property type="entry name" value="CB"/>
    <property type="match status" value="1"/>
</dbReference>
<evidence type="ECO:0000256" key="2">
    <source>
        <dbReference type="ARBA" id="ARBA00023172"/>
    </source>
</evidence>